<protein>
    <recommendedName>
        <fullName evidence="3">Intracellular proteinase inhibitor BsuPI domain-containing protein</fullName>
    </recommendedName>
</protein>
<accession>A0ABP7R958</accession>
<sequence length="123" mass="13157">MKLTTEVGQPEYRVGQRPELRLVIANSGPVACYRDLDAGLREIVVTSVDGGTRLWSSNDCYASNSPNSRLLQPGEGQMFKVAWAGRTSAPGCAGKRTSVPAGDYLVVPKLGALQGQPTPLRLN</sequence>
<dbReference type="Proteomes" id="UP001501747">
    <property type="component" value="Unassembled WGS sequence"/>
</dbReference>
<gene>
    <name evidence="1" type="ORF">GCM10022247_12570</name>
</gene>
<organism evidence="1 2">
    <name type="scientific">Allokutzneria multivorans</name>
    <dbReference type="NCBI Taxonomy" id="1142134"/>
    <lineage>
        <taxon>Bacteria</taxon>
        <taxon>Bacillati</taxon>
        <taxon>Actinomycetota</taxon>
        <taxon>Actinomycetes</taxon>
        <taxon>Pseudonocardiales</taxon>
        <taxon>Pseudonocardiaceae</taxon>
        <taxon>Allokutzneria</taxon>
    </lineage>
</organism>
<keyword evidence="2" id="KW-1185">Reference proteome</keyword>
<dbReference type="EMBL" id="BAABAL010000005">
    <property type="protein sequence ID" value="GAA3994364.1"/>
    <property type="molecule type" value="Genomic_DNA"/>
</dbReference>
<evidence type="ECO:0000313" key="1">
    <source>
        <dbReference type="EMBL" id="GAA3994364.1"/>
    </source>
</evidence>
<evidence type="ECO:0000313" key="2">
    <source>
        <dbReference type="Proteomes" id="UP001501747"/>
    </source>
</evidence>
<reference evidence="2" key="1">
    <citation type="journal article" date="2019" name="Int. J. Syst. Evol. Microbiol.">
        <title>The Global Catalogue of Microorganisms (GCM) 10K type strain sequencing project: providing services to taxonomists for standard genome sequencing and annotation.</title>
        <authorList>
            <consortium name="The Broad Institute Genomics Platform"/>
            <consortium name="The Broad Institute Genome Sequencing Center for Infectious Disease"/>
            <person name="Wu L."/>
            <person name="Ma J."/>
        </authorList>
    </citation>
    <scope>NUCLEOTIDE SEQUENCE [LARGE SCALE GENOMIC DNA]</scope>
    <source>
        <strain evidence="2">JCM 17342</strain>
    </source>
</reference>
<proteinExistence type="predicted"/>
<comment type="caution">
    <text evidence="1">The sequence shown here is derived from an EMBL/GenBank/DDBJ whole genome shotgun (WGS) entry which is preliminary data.</text>
</comment>
<evidence type="ECO:0008006" key="3">
    <source>
        <dbReference type="Google" id="ProtNLM"/>
    </source>
</evidence>
<name>A0ABP7R958_9PSEU</name>